<dbReference type="Proteomes" id="UP000054007">
    <property type="component" value="Unassembled WGS sequence"/>
</dbReference>
<dbReference type="STRING" id="1314674.A0A0D7BPS9"/>
<keyword evidence="2" id="KW-1185">Reference proteome</keyword>
<organism evidence="1 2">
    <name type="scientific">Cylindrobasidium torrendii FP15055 ss-10</name>
    <dbReference type="NCBI Taxonomy" id="1314674"/>
    <lineage>
        <taxon>Eukaryota</taxon>
        <taxon>Fungi</taxon>
        <taxon>Dikarya</taxon>
        <taxon>Basidiomycota</taxon>
        <taxon>Agaricomycotina</taxon>
        <taxon>Agaricomycetes</taxon>
        <taxon>Agaricomycetidae</taxon>
        <taxon>Agaricales</taxon>
        <taxon>Marasmiineae</taxon>
        <taxon>Physalacriaceae</taxon>
        <taxon>Cylindrobasidium</taxon>
    </lineage>
</organism>
<dbReference type="InterPro" id="IPR023213">
    <property type="entry name" value="CAT-like_dom_sf"/>
</dbReference>
<protein>
    <recommendedName>
        <fullName evidence="3">CoA-dependent acyltransferase</fullName>
    </recommendedName>
</protein>
<dbReference type="OrthoDB" id="3264185at2759"/>
<dbReference type="SUPFAM" id="SSF52777">
    <property type="entry name" value="CoA-dependent acyltransferases"/>
    <property type="match status" value="1"/>
</dbReference>
<evidence type="ECO:0008006" key="3">
    <source>
        <dbReference type="Google" id="ProtNLM"/>
    </source>
</evidence>
<evidence type="ECO:0000313" key="2">
    <source>
        <dbReference type="Proteomes" id="UP000054007"/>
    </source>
</evidence>
<gene>
    <name evidence="1" type="ORF">CYLTODRAFT_64297</name>
</gene>
<dbReference type="Gene3D" id="3.30.559.10">
    <property type="entry name" value="Chloramphenicol acetyltransferase-like domain"/>
    <property type="match status" value="1"/>
</dbReference>
<sequence length="529" mass="59405">MSKSWTRRGGAEEVYERGLGLNELQFYYRSTVLHGCTDLVQSVAFDALDTNISESTVAQAWISIKQRNPLLGAYFDKLGPSDDDLRFVVDQNRLRTCRVGEIVWESVRSEEEAYAYLDTVLNAKRILNDDHLTQLFVLKRSDCEGRYHLAIHAAHAIIDGISFFAVVRALLDSLANGIFESADSLPARLALCPCAEDLFPMKKQTLARQRWRRAMANVINSIRARSMNGGYTLPGNFTANMVLRPTKSSIVWVDLTHEQSSAVGMTCRKHGLTFGNAYPIIGQVAMARVLARRYARGEISEEEWQFRQREPIWDAGPINQRPLLNPEWYRAGGADVAMINIAFFFLRLPFTPLHLNADKYIPSYGELLPTPRFFHRAKTMRAQAAAYFNHPLYLELNAGGMPARIEGTKALSSSMKSPPPDRPVSALERSRNGLVMGMGGSSLGRIDGLLPTSYPAQNPKILVDSVHTRLRCQPGEVYLGASSYKGIMRLNVFWDENVTSREVVAEWLSEIKDATTYYLGNEQETLAKL</sequence>
<dbReference type="AlphaFoldDB" id="A0A0D7BPS9"/>
<accession>A0A0D7BPS9</accession>
<evidence type="ECO:0000313" key="1">
    <source>
        <dbReference type="EMBL" id="KIY72205.1"/>
    </source>
</evidence>
<dbReference type="EMBL" id="KN880446">
    <property type="protein sequence ID" value="KIY72205.1"/>
    <property type="molecule type" value="Genomic_DNA"/>
</dbReference>
<reference evidence="1 2" key="1">
    <citation type="journal article" date="2015" name="Fungal Genet. Biol.">
        <title>Evolution of novel wood decay mechanisms in Agaricales revealed by the genome sequences of Fistulina hepatica and Cylindrobasidium torrendii.</title>
        <authorList>
            <person name="Floudas D."/>
            <person name="Held B.W."/>
            <person name="Riley R."/>
            <person name="Nagy L.G."/>
            <person name="Koehler G."/>
            <person name="Ransdell A.S."/>
            <person name="Younus H."/>
            <person name="Chow J."/>
            <person name="Chiniquy J."/>
            <person name="Lipzen A."/>
            <person name="Tritt A."/>
            <person name="Sun H."/>
            <person name="Haridas S."/>
            <person name="LaButti K."/>
            <person name="Ohm R.A."/>
            <person name="Kues U."/>
            <person name="Blanchette R.A."/>
            <person name="Grigoriev I.V."/>
            <person name="Minto R.E."/>
            <person name="Hibbett D.S."/>
        </authorList>
    </citation>
    <scope>NUCLEOTIDE SEQUENCE [LARGE SCALE GENOMIC DNA]</scope>
    <source>
        <strain evidence="1 2">FP15055 ss-10</strain>
    </source>
</reference>
<dbReference type="Gene3D" id="3.30.559.30">
    <property type="entry name" value="Nonribosomal peptide synthetase, condensation domain"/>
    <property type="match status" value="1"/>
</dbReference>
<proteinExistence type="predicted"/>
<name>A0A0D7BPS9_9AGAR</name>